<accession>A0ABT0D882</accession>
<dbReference type="EMBL" id="JALKCH010000003">
    <property type="protein sequence ID" value="MCK0196170.1"/>
    <property type="molecule type" value="Genomic_DNA"/>
</dbReference>
<feature type="signal peptide" evidence="1">
    <location>
        <begin position="1"/>
        <end position="30"/>
    </location>
</feature>
<sequence>MLVPFQWRKTRIAAGLAAALMAAGAMGVVATPVAAQTAPADAPAPSAAQVALAKQLLAANGEGKSFDSLIRGIIEQAAASFVQANPDLIRELRDVANSLVPQYESRRAEIDDILARAYATQFSDAELKEMLAFYNSPTGKKLVEKRQALLDQGMRGIQAWGATFAREMEGKVREEMKKRGYTI</sequence>
<comment type="caution">
    <text evidence="3">The sequence shown here is derived from an EMBL/GenBank/DDBJ whole genome shotgun (WGS) entry which is preliminary data.</text>
</comment>
<organism evidence="3 4">
    <name type="scientific">Ancylobacter crimeensis</name>
    <dbReference type="NCBI Taxonomy" id="2579147"/>
    <lineage>
        <taxon>Bacteria</taxon>
        <taxon>Pseudomonadati</taxon>
        <taxon>Pseudomonadota</taxon>
        <taxon>Alphaproteobacteria</taxon>
        <taxon>Hyphomicrobiales</taxon>
        <taxon>Xanthobacteraceae</taxon>
        <taxon>Ancylobacter</taxon>
    </lineage>
</organism>
<feature type="chain" id="PRO_5045366168" evidence="1">
    <location>
        <begin position="31"/>
        <end position="183"/>
    </location>
</feature>
<name>A0ABT0D882_9HYPH</name>
<reference evidence="3 4" key="1">
    <citation type="submission" date="2022-04" db="EMBL/GenBank/DDBJ databases">
        <authorList>
            <person name="Grouzdev D.S."/>
            <person name="Pantiukh K.S."/>
            <person name="Krutkina M.S."/>
        </authorList>
    </citation>
    <scope>NUCLEOTIDE SEQUENCE [LARGE SCALE GENOMIC DNA]</scope>
    <source>
        <strain evidence="3 4">6x-1</strain>
    </source>
</reference>
<dbReference type="InterPro" id="IPR018637">
    <property type="entry name" value="DUF2059"/>
</dbReference>
<evidence type="ECO:0000313" key="3">
    <source>
        <dbReference type="EMBL" id="MCK0196170.1"/>
    </source>
</evidence>
<feature type="domain" description="DUF2059" evidence="2">
    <location>
        <begin position="109"/>
        <end position="166"/>
    </location>
</feature>
<keyword evidence="1" id="KW-0732">Signal</keyword>
<dbReference type="Proteomes" id="UP001203284">
    <property type="component" value="Unassembled WGS sequence"/>
</dbReference>
<proteinExistence type="predicted"/>
<keyword evidence="4" id="KW-1185">Reference proteome</keyword>
<evidence type="ECO:0000313" key="4">
    <source>
        <dbReference type="Proteomes" id="UP001203284"/>
    </source>
</evidence>
<dbReference type="RefSeq" id="WP_247027027.1">
    <property type="nucleotide sequence ID" value="NZ_JALKCH010000003.1"/>
</dbReference>
<dbReference type="Pfam" id="PF09832">
    <property type="entry name" value="DUF2059"/>
    <property type="match status" value="1"/>
</dbReference>
<gene>
    <name evidence="3" type="ORF">MWN34_04515</name>
</gene>
<evidence type="ECO:0000256" key="1">
    <source>
        <dbReference type="SAM" id="SignalP"/>
    </source>
</evidence>
<evidence type="ECO:0000259" key="2">
    <source>
        <dbReference type="Pfam" id="PF09832"/>
    </source>
</evidence>
<protein>
    <submittedName>
        <fullName evidence="3">DUF2059 domain-containing protein</fullName>
    </submittedName>
</protein>